<dbReference type="InterPro" id="IPR006311">
    <property type="entry name" value="TAT_signal"/>
</dbReference>
<dbReference type="PANTHER" id="PTHR36057">
    <property type="match status" value="1"/>
</dbReference>
<dbReference type="RefSeq" id="WP_310266009.1">
    <property type="nucleotide sequence ID" value="NZ_JAVDXU010000002.1"/>
</dbReference>
<dbReference type="InterPro" id="IPR036249">
    <property type="entry name" value="Thioredoxin-like_sf"/>
</dbReference>
<dbReference type="PROSITE" id="PS51318">
    <property type="entry name" value="TAT"/>
    <property type="match status" value="1"/>
</dbReference>
<dbReference type="EMBL" id="JAVDXU010000002">
    <property type="protein sequence ID" value="MDR7270280.1"/>
    <property type="molecule type" value="Genomic_DNA"/>
</dbReference>
<keyword evidence="1" id="KW-0732">Signal</keyword>
<feature type="signal peptide" evidence="1">
    <location>
        <begin position="1"/>
        <end position="31"/>
    </location>
</feature>
<dbReference type="Proteomes" id="UP001180453">
    <property type="component" value="Unassembled WGS sequence"/>
</dbReference>
<accession>A0ABU1YN48</accession>
<comment type="caution">
    <text evidence="2">The sequence shown here is derived from an EMBL/GenBank/DDBJ whole genome shotgun (WGS) entry which is preliminary data.</text>
</comment>
<dbReference type="Pfam" id="PF06764">
    <property type="entry name" value="DUF1223"/>
    <property type="match status" value="1"/>
</dbReference>
<dbReference type="PANTHER" id="PTHR36057:SF1">
    <property type="entry name" value="LIPOPROTEIN LIPID ATTACHMENT SITE-LIKE PROTEIN, PUTATIVE (DUF1223)-RELATED"/>
    <property type="match status" value="1"/>
</dbReference>
<evidence type="ECO:0008006" key="4">
    <source>
        <dbReference type="Google" id="ProtNLM"/>
    </source>
</evidence>
<proteinExistence type="predicted"/>
<evidence type="ECO:0000256" key="1">
    <source>
        <dbReference type="SAM" id="SignalP"/>
    </source>
</evidence>
<reference evidence="2 3" key="1">
    <citation type="submission" date="2023-07" db="EMBL/GenBank/DDBJ databases">
        <title>Sorghum-associated microbial communities from plants grown in Nebraska, USA.</title>
        <authorList>
            <person name="Schachtman D."/>
        </authorList>
    </citation>
    <scope>NUCLEOTIDE SEQUENCE [LARGE SCALE GENOMIC DNA]</scope>
    <source>
        <strain evidence="2 3">BE314</strain>
    </source>
</reference>
<evidence type="ECO:0000313" key="3">
    <source>
        <dbReference type="Proteomes" id="UP001180453"/>
    </source>
</evidence>
<dbReference type="InterPro" id="IPR010634">
    <property type="entry name" value="DUF1223"/>
</dbReference>
<evidence type="ECO:0000313" key="2">
    <source>
        <dbReference type="EMBL" id="MDR7270280.1"/>
    </source>
</evidence>
<organism evidence="2 3">
    <name type="scientific">Roseateles saccharophilus</name>
    <name type="common">Pseudomonas saccharophila</name>
    <dbReference type="NCBI Taxonomy" id="304"/>
    <lineage>
        <taxon>Bacteria</taxon>
        <taxon>Pseudomonadati</taxon>
        <taxon>Pseudomonadota</taxon>
        <taxon>Betaproteobacteria</taxon>
        <taxon>Burkholderiales</taxon>
        <taxon>Sphaerotilaceae</taxon>
        <taxon>Roseateles</taxon>
    </lineage>
</organism>
<sequence>MSTRRTVSEAWAAALLVVALAAVLAALPAVAAPGEACALKASGPPPTVVETYTSEKCSSCPPIEAWLSTLAGDKSVLPLAFHVDYFDDKRWKDRYASAAYTRRQKEMLAASGAPGIYTPQVLVNGRDRTLPPIPAAVDAGVAVEMQAEGRRLSAQVSSQASRTLELAGYWAASENGLSSYVGGGENAGLTLKHDFVVRDYRKLPPFKLAPGMPVRLEYEAELDGVREVALVLTDASSGRPVQALRWKPRC</sequence>
<gene>
    <name evidence="2" type="ORF">J2X20_002938</name>
</gene>
<dbReference type="SUPFAM" id="SSF52833">
    <property type="entry name" value="Thioredoxin-like"/>
    <property type="match status" value="1"/>
</dbReference>
<protein>
    <recommendedName>
        <fullName evidence="4">DUF1223 domain-containing protein</fullName>
    </recommendedName>
</protein>
<keyword evidence="3" id="KW-1185">Reference proteome</keyword>
<name>A0ABU1YN48_ROSSA</name>
<feature type="chain" id="PRO_5045214374" description="DUF1223 domain-containing protein" evidence="1">
    <location>
        <begin position="32"/>
        <end position="250"/>
    </location>
</feature>